<evidence type="ECO:0000313" key="2">
    <source>
        <dbReference type="EMBL" id="PON95917.1"/>
    </source>
</evidence>
<keyword evidence="1" id="KW-0812">Transmembrane</keyword>
<dbReference type="EMBL" id="JXTC01000041">
    <property type="protein sequence ID" value="PON95917.1"/>
    <property type="molecule type" value="Genomic_DNA"/>
</dbReference>
<comment type="caution">
    <text evidence="2">The sequence shown here is derived from an EMBL/GenBank/DDBJ whole genome shotgun (WGS) entry which is preliminary data.</text>
</comment>
<keyword evidence="1" id="KW-1133">Transmembrane helix</keyword>
<gene>
    <name evidence="2" type="ORF">TorRG33x02_081650</name>
</gene>
<dbReference type="InParanoid" id="A0A2P5FDQ2"/>
<name>A0A2P5FDQ2_TREOI</name>
<accession>A0A2P5FDQ2</accession>
<feature type="transmembrane region" description="Helical" evidence="1">
    <location>
        <begin position="20"/>
        <end position="43"/>
    </location>
</feature>
<dbReference type="Proteomes" id="UP000237000">
    <property type="component" value="Unassembled WGS sequence"/>
</dbReference>
<proteinExistence type="predicted"/>
<keyword evidence="1" id="KW-0472">Membrane</keyword>
<dbReference type="AlphaFoldDB" id="A0A2P5FDQ2"/>
<evidence type="ECO:0000313" key="3">
    <source>
        <dbReference type="Proteomes" id="UP000237000"/>
    </source>
</evidence>
<organism evidence="2 3">
    <name type="scientific">Trema orientale</name>
    <name type="common">Charcoal tree</name>
    <name type="synonym">Celtis orientalis</name>
    <dbReference type="NCBI Taxonomy" id="63057"/>
    <lineage>
        <taxon>Eukaryota</taxon>
        <taxon>Viridiplantae</taxon>
        <taxon>Streptophyta</taxon>
        <taxon>Embryophyta</taxon>
        <taxon>Tracheophyta</taxon>
        <taxon>Spermatophyta</taxon>
        <taxon>Magnoliopsida</taxon>
        <taxon>eudicotyledons</taxon>
        <taxon>Gunneridae</taxon>
        <taxon>Pentapetalae</taxon>
        <taxon>rosids</taxon>
        <taxon>fabids</taxon>
        <taxon>Rosales</taxon>
        <taxon>Cannabaceae</taxon>
        <taxon>Trema</taxon>
    </lineage>
</organism>
<sequence>MGASTVGASLLSFYRRCKLVVLKAFIVLSRFLILGIRVLCYVFRDILRFIDDHNAWILSFKPDLNWRKSGKNFFVGPLFLKRILGKQDLISLMENYKENIWASFSLALPCIVEYTSFESHFTLA</sequence>
<evidence type="ECO:0000256" key="1">
    <source>
        <dbReference type="SAM" id="Phobius"/>
    </source>
</evidence>
<keyword evidence="3" id="KW-1185">Reference proteome</keyword>
<reference evidence="3" key="1">
    <citation type="submission" date="2016-06" db="EMBL/GenBank/DDBJ databases">
        <title>Parallel loss of symbiosis genes in relatives of nitrogen-fixing non-legume Parasponia.</title>
        <authorList>
            <person name="Van Velzen R."/>
            <person name="Holmer R."/>
            <person name="Bu F."/>
            <person name="Rutten L."/>
            <person name="Van Zeijl A."/>
            <person name="Liu W."/>
            <person name="Santuari L."/>
            <person name="Cao Q."/>
            <person name="Sharma T."/>
            <person name="Shen D."/>
            <person name="Roswanjaya Y."/>
            <person name="Wardhani T."/>
            <person name="Kalhor M.S."/>
            <person name="Jansen J."/>
            <person name="Van den Hoogen J."/>
            <person name="Gungor B."/>
            <person name="Hartog M."/>
            <person name="Hontelez J."/>
            <person name="Verver J."/>
            <person name="Yang W.-C."/>
            <person name="Schijlen E."/>
            <person name="Repin R."/>
            <person name="Schilthuizen M."/>
            <person name="Schranz E."/>
            <person name="Heidstra R."/>
            <person name="Miyata K."/>
            <person name="Fedorova E."/>
            <person name="Kohlen W."/>
            <person name="Bisseling T."/>
            <person name="Smit S."/>
            <person name="Geurts R."/>
        </authorList>
    </citation>
    <scope>NUCLEOTIDE SEQUENCE [LARGE SCALE GENOMIC DNA]</scope>
    <source>
        <strain evidence="3">cv. RG33-2</strain>
    </source>
</reference>
<protein>
    <submittedName>
        <fullName evidence="2">Uncharacterized protein</fullName>
    </submittedName>
</protein>